<gene>
    <name evidence="1" type="ORF">CDV25_04825</name>
</gene>
<dbReference type="Proteomes" id="UP000244890">
    <property type="component" value="Chromosome"/>
</dbReference>
<organism evidence="1 2">
    <name type="scientific">Helicobacter apodemus</name>
    <dbReference type="NCBI Taxonomy" id="135569"/>
    <lineage>
        <taxon>Bacteria</taxon>
        <taxon>Pseudomonadati</taxon>
        <taxon>Campylobacterota</taxon>
        <taxon>Epsilonproteobacteria</taxon>
        <taxon>Campylobacterales</taxon>
        <taxon>Helicobacteraceae</taxon>
        <taxon>Helicobacter</taxon>
    </lineage>
</organism>
<accession>A0A2U8FD34</accession>
<evidence type="ECO:0000313" key="2">
    <source>
        <dbReference type="Proteomes" id="UP000244890"/>
    </source>
</evidence>
<dbReference type="AlphaFoldDB" id="A0A2U8FD34"/>
<name>A0A2U8FD34_9HELI</name>
<sequence length="59" mass="6949">MFKNKEYHFLYMKHISEPTMAKLTLSVNEEAEQLLKKGYKVRLLSTLQGEKGYIQTLEV</sequence>
<evidence type="ECO:0000313" key="1">
    <source>
        <dbReference type="EMBL" id="AWI34161.1"/>
    </source>
</evidence>
<protein>
    <submittedName>
        <fullName evidence="1">Uncharacterized protein</fullName>
    </submittedName>
</protein>
<dbReference type="EMBL" id="CP021886">
    <property type="protein sequence ID" value="AWI34161.1"/>
    <property type="molecule type" value="Genomic_DNA"/>
</dbReference>
<dbReference type="RefSeq" id="WP_108911000.1">
    <property type="nucleotide sequence ID" value="NZ_CP021886.1"/>
</dbReference>
<reference evidence="1 2" key="1">
    <citation type="submission" date="2017-06" db="EMBL/GenBank/DDBJ databases">
        <title>Complete genome of Helicobacter apodemus.</title>
        <authorList>
            <person name="Cho S."/>
        </authorList>
    </citation>
    <scope>NUCLEOTIDE SEQUENCE [LARGE SCALE GENOMIC DNA]</scope>
    <source>
        <strain evidence="2">SNUVETPUB-15-01</strain>
    </source>
</reference>
<proteinExistence type="predicted"/>
<dbReference type="KEGG" id="had:CDV25_04825"/>